<dbReference type="SUPFAM" id="SSF81524">
    <property type="entry name" value="14 kDa protein of cytochrome bc1 complex (Ubiquinol-cytochrome c reductase)"/>
    <property type="match status" value="1"/>
</dbReference>
<dbReference type="EMBL" id="JABFUD020000005">
    <property type="protein sequence ID" value="KAI5079533.1"/>
    <property type="molecule type" value="Genomic_DNA"/>
</dbReference>
<evidence type="ECO:0000256" key="7">
    <source>
        <dbReference type="ARBA" id="ARBA00023128"/>
    </source>
</evidence>
<dbReference type="PANTHER" id="PTHR12022">
    <property type="entry name" value="UBIQUINOL-CYTOCHROME C REDUCTASE COMPLEX 14 KD PROTEIN"/>
    <property type="match status" value="1"/>
</dbReference>
<evidence type="ECO:0000256" key="8">
    <source>
        <dbReference type="ARBA" id="ARBA00023136"/>
    </source>
</evidence>
<reference evidence="10 11" key="1">
    <citation type="submission" date="2021-01" db="EMBL/GenBank/DDBJ databases">
        <title>Adiantum capillus-veneris genome.</title>
        <authorList>
            <person name="Fang Y."/>
            <person name="Liao Q."/>
        </authorList>
    </citation>
    <scope>NUCLEOTIDE SEQUENCE [LARGE SCALE GENOMIC DNA]</scope>
    <source>
        <strain evidence="10">H3</strain>
        <tissue evidence="10">Leaf</tissue>
    </source>
</reference>
<dbReference type="InterPro" id="IPR036544">
    <property type="entry name" value="QCR7_sf"/>
</dbReference>
<dbReference type="GO" id="GO:0006122">
    <property type="term" value="P:mitochondrial electron transport, ubiquinol to cytochrome c"/>
    <property type="evidence" value="ECO:0007669"/>
    <property type="project" value="InterPro"/>
</dbReference>
<keyword evidence="11" id="KW-1185">Reference proteome</keyword>
<evidence type="ECO:0000313" key="11">
    <source>
        <dbReference type="Proteomes" id="UP000886520"/>
    </source>
</evidence>
<dbReference type="PANTHER" id="PTHR12022:SF0">
    <property type="entry name" value="CYTOCHROME B-C1 COMPLEX SUBUNIT 7"/>
    <property type="match status" value="1"/>
</dbReference>
<evidence type="ECO:0000256" key="6">
    <source>
        <dbReference type="ARBA" id="ARBA00022982"/>
    </source>
</evidence>
<name>A0A9D4V5F0_ADICA</name>
<organism evidence="10 11">
    <name type="scientific">Adiantum capillus-veneris</name>
    <name type="common">Maidenhair fern</name>
    <dbReference type="NCBI Taxonomy" id="13818"/>
    <lineage>
        <taxon>Eukaryota</taxon>
        <taxon>Viridiplantae</taxon>
        <taxon>Streptophyta</taxon>
        <taxon>Embryophyta</taxon>
        <taxon>Tracheophyta</taxon>
        <taxon>Polypodiopsida</taxon>
        <taxon>Polypodiidae</taxon>
        <taxon>Polypodiales</taxon>
        <taxon>Pteridineae</taxon>
        <taxon>Pteridaceae</taxon>
        <taxon>Vittarioideae</taxon>
        <taxon>Adiantum</taxon>
    </lineage>
</organism>
<keyword evidence="4" id="KW-0679">Respiratory chain</keyword>
<dbReference type="OrthoDB" id="425749at2759"/>
<dbReference type="Pfam" id="PF02271">
    <property type="entry name" value="UCR_14kD"/>
    <property type="match status" value="1"/>
</dbReference>
<protein>
    <recommendedName>
        <fullName evidence="9">Complex III subunit VII</fullName>
    </recommendedName>
</protein>
<accession>A0A9D4V5F0</accession>
<comment type="subcellular location">
    <subcellularLocation>
        <location evidence="1">Mitochondrion inner membrane</location>
        <topology evidence="1">Peripheral membrane protein</topology>
        <orientation evidence="1">Matrix side</orientation>
    </subcellularLocation>
</comment>
<dbReference type="AlphaFoldDB" id="A0A9D4V5F0"/>
<dbReference type="GO" id="GO:0045275">
    <property type="term" value="C:respiratory chain complex III"/>
    <property type="evidence" value="ECO:0007669"/>
    <property type="project" value="InterPro"/>
</dbReference>
<evidence type="ECO:0000256" key="5">
    <source>
        <dbReference type="ARBA" id="ARBA00022792"/>
    </source>
</evidence>
<dbReference type="FunFam" id="1.10.1090.10:FF:000002">
    <property type="entry name" value="Cytochrome b-c1 complex subunit 7"/>
    <property type="match status" value="1"/>
</dbReference>
<proteinExistence type="inferred from homology"/>
<keyword evidence="3" id="KW-0813">Transport</keyword>
<dbReference type="GO" id="GO:0005743">
    <property type="term" value="C:mitochondrial inner membrane"/>
    <property type="evidence" value="ECO:0007669"/>
    <property type="project" value="UniProtKB-SubCell"/>
</dbReference>
<dbReference type="InterPro" id="IPR003197">
    <property type="entry name" value="QCR7"/>
</dbReference>
<evidence type="ECO:0000256" key="3">
    <source>
        <dbReference type="ARBA" id="ARBA00022448"/>
    </source>
</evidence>
<dbReference type="Gene3D" id="1.10.1090.10">
    <property type="entry name" value="Cytochrome b-c1 complex subunit 7"/>
    <property type="match status" value="1"/>
</dbReference>
<dbReference type="Proteomes" id="UP000886520">
    <property type="component" value="Chromosome 5"/>
</dbReference>
<evidence type="ECO:0000256" key="9">
    <source>
        <dbReference type="ARBA" id="ARBA00031021"/>
    </source>
</evidence>
<keyword evidence="8" id="KW-0472">Membrane</keyword>
<keyword evidence="7" id="KW-0496">Mitochondrion</keyword>
<keyword evidence="5" id="KW-0999">Mitochondrion inner membrane</keyword>
<gene>
    <name evidence="10" type="ORF">GOP47_0005012</name>
</gene>
<comment type="caution">
    <text evidence="10">The sequence shown here is derived from an EMBL/GenBank/DDBJ whole genome shotgun (WGS) entry which is preliminary data.</text>
</comment>
<evidence type="ECO:0000256" key="1">
    <source>
        <dbReference type="ARBA" id="ARBA00004443"/>
    </source>
</evidence>
<evidence type="ECO:0000256" key="2">
    <source>
        <dbReference type="ARBA" id="ARBA00008554"/>
    </source>
</evidence>
<sequence length="122" mass="14384">MAKFISRTFDKVLTWMSEKYRADISRRLTAYGLRYDDLYDDSHDLDVKEALARLPQSVVDARNQRIKRAMDLSMKHSHLPKELQEKQTPLEPYLQDMLSLVKAERKERETLGSDVPYNRTLP</sequence>
<keyword evidence="6" id="KW-0249">Electron transport</keyword>
<evidence type="ECO:0000256" key="4">
    <source>
        <dbReference type="ARBA" id="ARBA00022660"/>
    </source>
</evidence>
<comment type="similarity">
    <text evidence="2">Belongs to the UQCRB/QCR7 family.</text>
</comment>
<evidence type="ECO:0000313" key="10">
    <source>
        <dbReference type="EMBL" id="KAI5079533.1"/>
    </source>
</evidence>